<accession>A0A3B0XR49</accession>
<protein>
    <submittedName>
        <fullName evidence="2">Uncharacterized protein</fullName>
    </submittedName>
</protein>
<evidence type="ECO:0000313" key="2">
    <source>
        <dbReference type="EMBL" id="VAW66593.1"/>
    </source>
</evidence>
<proteinExistence type="predicted"/>
<organism evidence="2">
    <name type="scientific">hydrothermal vent metagenome</name>
    <dbReference type="NCBI Taxonomy" id="652676"/>
    <lineage>
        <taxon>unclassified sequences</taxon>
        <taxon>metagenomes</taxon>
        <taxon>ecological metagenomes</taxon>
    </lineage>
</organism>
<reference evidence="2" key="1">
    <citation type="submission" date="2018-06" db="EMBL/GenBank/DDBJ databases">
        <authorList>
            <person name="Zhirakovskaya E."/>
        </authorList>
    </citation>
    <scope>NUCLEOTIDE SEQUENCE</scope>
</reference>
<sequence length="35" mass="4115">MNNKHLTDTRHTDIAFTARNDARDDARDNTQDKTR</sequence>
<feature type="compositionally biased region" description="Basic and acidic residues" evidence="1">
    <location>
        <begin position="1"/>
        <end position="13"/>
    </location>
</feature>
<dbReference type="EMBL" id="UOFJ01000227">
    <property type="protein sequence ID" value="VAW66593.1"/>
    <property type="molecule type" value="Genomic_DNA"/>
</dbReference>
<dbReference type="AlphaFoldDB" id="A0A3B0XR49"/>
<evidence type="ECO:0000256" key="1">
    <source>
        <dbReference type="SAM" id="MobiDB-lite"/>
    </source>
</evidence>
<feature type="region of interest" description="Disordered" evidence="1">
    <location>
        <begin position="1"/>
        <end position="35"/>
    </location>
</feature>
<name>A0A3B0XR49_9ZZZZ</name>
<gene>
    <name evidence="2" type="ORF">MNBD_GAMMA10-3258</name>
</gene>
<feature type="compositionally biased region" description="Basic and acidic residues" evidence="1">
    <location>
        <begin position="20"/>
        <end position="35"/>
    </location>
</feature>